<dbReference type="RefSeq" id="WP_169403572.1">
    <property type="nucleotide sequence ID" value="NZ_JAADJU010000006.1"/>
</dbReference>
<gene>
    <name evidence="6 7" type="primary">citG</name>
    <name evidence="7" type="ORF">GW590_13500</name>
</gene>
<evidence type="ECO:0000256" key="5">
    <source>
        <dbReference type="ARBA" id="ARBA00022840"/>
    </source>
</evidence>
<evidence type="ECO:0000256" key="2">
    <source>
        <dbReference type="ARBA" id="ARBA00006812"/>
    </source>
</evidence>
<evidence type="ECO:0000256" key="1">
    <source>
        <dbReference type="ARBA" id="ARBA00001210"/>
    </source>
</evidence>
<evidence type="ECO:0000313" key="8">
    <source>
        <dbReference type="Proteomes" id="UP000585363"/>
    </source>
</evidence>
<evidence type="ECO:0000313" key="7">
    <source>
        <dbReference type="EMBL" id="NMP27874.1"/>
    </source>
</evidence>
<dbReference type="Proteomes" id="UP000585363">
    <property type="component" value="Unassembled WGS sequence"/>
</dbReference>
<evidence type="ECO:0000256" key="6">
    <source>
        <dbReference type="HAMAP-Rule" id="MF_00397"/>
    </source>
</evidence>
<protein>
    <recommendedName>
        <fullName evidence="6">Probable 2-(5''-triphosphoribosyl)-3'-dephosphocoenzyme-A synthase</fullName>
        <shortName evidence="6">2-(5''-triphosphoribosyl)-3'-dephospho-CoA synthase</shortName>
        <ecNumber evidence="6">2.4.2.52</ecNumber>
    </recommendedName>
</protein>
<dbReference type="EC" id="2.4.2.52" evidence="6"/>
<dbReference type="Pfam" id="PF01874">
    <property type="entry name" value="CitG"/>
    <property type="match status" value="1"/>
</dbReference>
<dbReference type="HAMAP" id="MF_00397">
    <property type="entry name" value="CitG"/>
    <property type="match status" value="1"/>
</dbReference>
<dbReference type="GO" id="GO:0005524">
    <property type="term" value="F:ATP binding"/>
    <property type="evidence" value="ECO:0007669"/>
    <property type="project" value="UniProtKB-KW"/>
</dbReference>
<dbReference type="GO" id="GO:0051191">
    <property type="term" value="P:prosthetic group biosynthetic process"/>
    <property type="evidence" value="ECO:0007669"/>
    <property type="project" value="TreeGrafter"/>
</dbReference>
<dbReference type="PANTHER" id="PTHR30201">
    <property type="entry name" value="TRIPHOSPHORIBOSYL-DEPHOSPHO-COA SYNTHASE"/>
    <property type="match status" value="1"/>
</dbReference>
<dbReference type="AlphaFoldDB" id="A0A848MP47"/>
<dbReference type="GO" id="GO:0046917">
    <property type="term" value="F:triphosphoribosyl-dephospho-CoA synthase activity"/>
    <property type="evidence" value="ECO:0007669"/>
    <property type="project" value="UniProtKB-UniRule"/>
</dbReference>
<dbReference type="PANTHER" id="PTHR30201:SF2">
    <property type="entry name" value="2-(5''-TRIPHOSPHORIBOSYL)-3'-DEPHOSPHOCOENZYME-A SYNTHASE"/>
    <property type="match status" value="1"/>
</dbReference>
<keyword evidence="7" id="KW-0328">Glycosyltransferase</keyword>
<organism evidence="7 8">
    <name type="scientific">Rouxiella aceris</name>
    <dbReference type="NCBI Taxonomy" id="2703884"/>
    <lineage>
        <taxon>Bacteria</taxon>
        <taxon>Pseudomonadati</taxon>
        <taxon>Pseudomonadota</taxon>
        <taxon>Gammaproteobacteria</taxon>
        <taxon>Enterobacterales</taxon>
        <taxon>Yersiniaceae</taxon>
        <taxon>Rouxiella</taxon>
    </lineage>
</organism>
<sequence length="288" mass="30951">MATLSPVKSYADELSPPSLMASLVVQALVEEVQLTPKPGLVDGQNNGAHRDMDLPLFLRSIQALTPWFSRFESLGMRDCDVPASDMLPRIRPTGMACEQAMYAATAGVNTHKGGIFSLGLLCCALGRLRGRGAAVGRRALCDEVAAMCARLVERELQDCREPSTVGERLFVRYGLTGARGEAASGFRTVYDYALPAWEQLTAAGVAPRRRLLHCLLVLMAHNPDTNVVSRGGIAGLQFVQTQARQLLAGEWRDADLVQLDNACIARNLSPGGSADLLAITCVLANFPA</sequence>
<reference evidence="7 8" key="1">
    <citation type="submission" date="2020-01" db="EMBL/GenBank/DDBJ databases">
        <authorList>
            <person name="Lee S.D."/>
        </authorList>
    </citation>
    <scope>NUCLEOTIDE SEQUENCE [LARGE SCALE GENOMIC DNA]</scope>
    <source>
        <strain evidence="7 8">SAP-1</strain>
    </source>
</reference>
<accession>A0A848MP47</accession>
<comment type="caution">
    <text evidence="7">The sequence shown here is derived from an EMBL/GenBank/DDBJ whole genome shotgun (WGS) entry which is preliminary data.</text>
</comment>
<keyword evidence="5 6" id="KW-0067">ATP-binding</keyword>
<reference evidence="7 8" key="2">
    <citation type="submission" date="2020-06" db="EMBL/GenBank/DDBJ databases">
        <title>Polyphasic characterization of a Rahnella strain isolated from tree sap.</title>
        <authorList>
            <person name="Kim I.S."/>
        </authorList>
    </citation>
    <scope>NUCLEOTIDE SEQUENCE [LARGE SCALE GENOMIC DNA]</scope>
    <source>
        <strain evidence="7 8">SAP-1</strain>
    </source>
</reference>
<comment type="catalytic activity">
    <reaction evidence="1 6">
        <text>3'-dephospho-CoA + ATP = 2'-(5''-triphospho-alpha-D-ribosyl)-3'-dephospho-CoA + adenine</text>
        <dbReference type="Rhea" id="RHEA:15117"/>
        <dbReference type="ChEBI" id="CHEBI:16708"/>
        <dbReference type="ChEBI" id="CHEBI:30616"/>
        <dbReference type="ChEBI" id="CHEBI:57328"/>
        <dbReference type="ChEBI" id="CHEBI:61378"/>
        <dbReference type="EC" id="2.4.2.52"/>
    </reaction>
</comment>
<dbReference type="EMBL" id="JAADJU010000006">
    <property type="protein sequence ID" value="NMP27874.1"/>
    <property type="molecule type" value="Genomic_DNA"/>
</dbReference>
<proteinExistence type="inferred from homology"/>
<evidence type="ECO:0000256" key="3">
    <source>
        <dbReference type="ARBA" id="ARBA00022679"/>
    </source>
</evidence>
<dbReference type="InterPro" id="IPR002736">
    <property type="entry name" value="CitG"/>
</dbReference>
<keyword evidence="3 6" id="KW-0808">Transferase</keyword>
<dbReference type="NCBIfam" id="TIGR03125">
    <property type="entry name" value="citrate_citG"/>
    <property type="match status" value="1"/>
</dbReference>
<keyword evidence="4 6" id="KW-0547">Nucleotide-binding</keyword>
<comment type="similarity">
    <text evidence="2 6">Belongs to the CitG/MdcB family.</text>
</comment>
<dbReference type="GO" id="GO:0016757">
    <property type="term" value="F:glycosyltransferase activity"/>
    <property type="evidence" value="ECO:0007669"/>
    <property type="project" value="UniProtKB-KW"/>
</dbReference>
<dbReference type="InterPro" id="IPR017551">
    <property type="entry name" value="TriPribosyl-deP-CoA_syn_CitG"/>
</dbReference>
<evidence type="ECO:0000256" key="4">
    <source>
        <dbReference type="ARBA" id="ARBA00022741"/>
    </source>
</evidence>
<name>A0A848MP47_9GAMM</name>
<dbReference type="Gene3D" id="1.10.4200.10">
    <property type="entry name" value="Triphosphoribosyl-dephospho-CoA protein"/>
    <property type="match status" value="2"/>
</dbReference>
<keyword evidence="8" id="KW-1185">Reference proteome</keyword>